<sequence length="602" mass="61079">MAMTEASARATGVGARPALFADAGWPLVVFIWAVYAAATAFSAFPTVVEQLSTDDAMRLVEVRDLLAGQGWLDLVQHRLNPPDGVTMHWSRVIDLPIAALLAGLRLVVSEDLATRLTITIWPLILFLPALLAAASACRTLAGPAAGAIGAFMMVMSPGVASRFQPASIDHHGAQIALALLLLACAMRLDRSVRAGVAGGLAAALMMAIGMETAPHVAAAAALVALRWAASDDADERAGRGVAAFGLSFAAGTFGVAVLTLSPESWLAPVCDALGVGHIAVATLGGLGLAAAVRYAGPGRIARFAALGQVGVAVAVGLLIASPNCLNSPYGALPEQLKTGWLDKVQEAQNIAASSIAEPTATLAIGLPLFALVAVAIWAVIAAPRENRWPVAIAAAMCAASVAVTCWQIRGASLAFALGGVLLPLAVLAIGRTGGRLRTVLALVAFSPATLALAGLGVADIAGLPAIRDGGAMGGMCRSADYRALAAKAPQGLALNTIDVGPALLAHTGLSVVGAPYHRNVDGLTAALDAFGGSEETARSVALSRGAAFVVVCATDGGVTPYAEENPGGFSAKLLSGPAPAWLEPIDLGPDAKLKAWRVLRGR</sequence>
<dbReference type="KEGG" id="cmet:K6K41_15215"/>
<feature type="transmembrane region" description="Helical" evidence="1">
    <location>
        <begin position="200"/>
        <end position="229"/>
    </location>
</feature>
<feature type="transmembrane region" description="Helical" evidence="1">
    <location>
        <begin position="112"/>
        <end position="134"/>
    </location>
</feature>
<organism evidence="2 3">
    <name type="scientific">Chenggangzhangella methanolivorans</name>
    <dbReference type="NCBI Taxonomy" id="1437009"/>
    <lineage>
        <taxon>Bacteria</taxon>
        <taxon>Pseudomonadati</taxon>
        <taxon>Pseudomonadota</taxon>
        <taxon>Alphaproteobacteria</taxon>
        <taxon>Hyphomicrobiales</taxon>
        <taxon>Methylopilaceae</taxon>
        <taxon>Chenggangzhangella</taxon>
    </lineage>
</organism>
<dbReference type="RefSeq" id="WP_261401349.1">
    <property type="nucleotide sequence ID" value="NZ_CP081869.1"/>
</dbReference>
<reference evidence="2" key="1">
    <citation type="submission" date="2021-08" db="EMBL/GenBank/DDBJ databases">
        <authorList>
            <person name="Zhang H."/>
            <person name="Xu M."/>
            <person name="Yu Z."/>
            <person name="Yang L."/>
            <person name="Cai Y."/>
        </authorList>
    </citation>
    <scope>NUCLEOTIDE SEQUENCE</scope>
    <source>
        <strain evidence="2">CHL1</strain>
    </source>
</reference>
<dbReference type="Proteomes" id="UP000825701">
    <property type="component" value="Chromosome"/>
</dbReference>
<gene>
    <name evidence="2" type="ORF">K6K41_15215</name>
</gene>
<evidence type="ECO:0000313" key="3">
    <source>
        <dbReference type="Proteomes" id="UP000825701"/>
    </source>
</evidence>
<dbReference type="EMBL" id="CP081869">
    <property type="protein sequence ID" value="QZN98430.1"/>
    <property type="molecule type" value="Genomic_DNA"/>
</dbReference>
<feature type="transmembrane region" description="Helical" evidence="1">
    <location>
        <begin position="303"/>
        <end position="320"/>
    </location>
</feature>
<feature type="transmembrane region" description="Helical" evidence="1">
    <location>
        <begin position="388"/>
        <end position="409"/>
    </location>
</feature>
<feature type="transmembrane region" description="Helical" evidence="1">
    <location>
        <begin position="140"/>
        <end position="160"/>
    </location>
</feature>
<proteinExistence type="predicted"/>
<evidence type="ECO:0000313" key="2">
    <source>
        <dbReference type="EMBL" id="QZN98430.1"/>
    </source>
</evidence>
<keyword evidence="1" id="KW-1133">Transmembrane helix</keyword>
<accession>A0A9E6RCA1</accession>
<feature type="transmembrane region" description="Helical" evidence="1">
    <location>
        <begin position="439"/>
        <end position="458"/>
    </location>
</feature>
<feature type="transmembrane region" description="Helical" evidence="1">
    <location>
        <begin position="241"/>
        <end position="260"/>
    </location>
</feature>
<dbReference type="AlphaFoldDB" id="A0A9E6RCA1"/>
<keyword evidence="1" id="KW-0472">Membrane</keyword>
<feature type="transmembrane region" description="Helical" evidence="1">
    <location>
        <begin position="362"/>
        <end position="381"/>
    </location>
</feature>
<feature type="transmembrane region" description="Helical" evidence="1">
    <location>
        <begin position="27"/>
        <end position="48"/>
    </location>
</feature>
<feature type="transmembrane region" description="Helical" evidence="1">
    <location>
        <begin position="272"/>
        <end position="291"/>
    </location>
</feature>
<keyword evidence="3" id="KW-1185">Reference proteome</keyword>
<name>A0A9E6RCA1_9HYPH</name>
<keyword evidence="1" id="KW-0812">Transmembrane</keyword>
<evidence type="ECO:0000256" key="1">
    <source>
        <dbReference type="SAM" id="Phobius"/>
    </source>
</evidence>
<feature type="transmembrane region" description="Helical" evidence="1">
    <location>
        <begin position="415"/>
        <end position="432"/>
    </location>
</feature>
<protein>
    <submittedName>
        <fullName evidence="2">Uncharacterized protein</fullName>
    </submittedName>
</protein>